<evidence type="ECO:0008006" key="3">
    <source>
        <dbReference type="Google" id="ProtNLM"/>
    </source>
</evidence>
<sequence length="182" mass="20320">MDNLCTRCGVEAETIEHAPQIVVGPNCFGRLPHYGLVTEKNRRGLHSRLDDVYNKTGDSDRHAIFVMLLWTLWDARNKLTFSNHTVSHEKCFQLATSRLDEHQQGIEKQQHVSYRADLEHWRPPEDGIIKINSDASAMENRGTGLGAILRNGSGHVVNSSMKMIEAASSVEVAEALACREGV</sequence>
<keyword evidence="2" id="KW-1185">Reference proteome</keyword>
<accession>A0ABR0UW94</accession>
<comment type="caution">
    <text evidence="1">The sequence shown here is derived from an EMBL/GenBank/DDBJ whole genome shotgun (WGS) entry which is preliminary data.</text>
</comment>
<reference evidence="1 2" key="1">
    <citation type="journal article" date="2021" name="Comput. Struct. Biotechnol. J.">
        <title>De novo genome assembly of the potent medicinal plant Rehmannia glutinosa using nanopore technology.</title>
        <authorList>
            <person name="Ma L."/>
            <person name="Dong C."/>
            <person name="Song C."/>
            <person name="Wang X."/>
            <person name="Zheng X."/>
            <person name="Niu Y."/>
            <person name="Chen S."/>
            <person name="Feng W."/>
        </authorList>
    </citation>
    <scope>NUCLEOTIDE SEQUENCE [LARGE SCALE GENOMIC DNA]</scope>
    <source>
        <strain evidence="1">DH-2019</strain>
    </source>
</reference>
<gene>
    <name evidence="1" type="ORF">DH2020_039353</name>
</gene>
<name>A0ABR0UW94_REHGL</name>
<organism evidence="1 2">
    <name type="scientific">Rehmannia glutinosa</name>
    <name type="common">Chinese foxglove</name>
    <dbReference type="NCBI Taxonomy" id="99300"/>
    <lineage>
        <taxon>Eukaryota</taxon>
        <taxon>Viridiplantae</taxon>
        <taxon>Streptophyta</taxon>
        <taxon>Embryophyta</taxon>
        <taxon>Tracheophyta</taxon>
        <taxon>Spermatophyta</taxon>
        <taxon>Magnoliopsida</taxon>
        <taxon>eudicotyledons</taxon>
        <taxon>Gunneridae</taxon>
        <taxon>Pentapetalae</taxon>
        <taxon>asterids</taxon>
        <taxon>lamiids</taxon>
        <taxon>Lamiales</taxon>
        <taxon>Orobanchaceae</taxon>
        <taxon>Rehmannieae</taxon>
        <taxon>Rehmannia</taxon>
    </lineage>
</organism>
<protein>
    <recommendedName>
        <fullName evidence="3">RNase H type-1 domain-containing protein</fullName>
    </recommendedName>
</protein>
<proteinExistence type="predicted"/>
<dbReference type="PANTHER" id="PTHR47074">
    <property type="entry name" value="BNAC02G40300D PROTEIN"/>
    <property type="match status" value="1"/>
</dbReference>
<dbReference type="EMBL" id="JABTTQ020001966">
    <property type="protein sequence ID" value="KAK6126902.1"/>
    <property type="molecule type" value="Genomic_DNA"/>
</dbReference>
<dbReference type="PANTHER" id="PTHR47074:SF11">
    <property type="entry name" value="REVERSE TRANSCRIPTASE-LIKE PROTEIN"/>
    <property type="match status" value="1"/>
</dbReference>
<dbReference type="InterPro" id="IPR052929">
    <property type="entry name" value="RNase_H-like_EbsB-rel"/>
</dbReference>
<evidence type="ECO:0000313" key="1">
    <source>
        <dbReference type="EMBL" id="KAK6126902.1"/>
    </source>
</evidence>
<dbReference type="Proteomes" id="UP001318860">
    <property type="component" value="Unassembled WGS sequence"/>
</dbReference>
<evidence type="ECO:0000313" key="2">
    <source>
        <dbReference type="Proteomes" id="UP001318860"/>
    </source>
</evidence>